<dbReference type="SUPFAM" id="SSF54862">
    <property type="entry name" value="4Fe-4S ferredoxins"/>
    <property type="match status" value="1"/>
</dbReference>
<dbReference type="STRING" id="276.THFILI_06290"/>
<dbReference type="InterPro" id="IPR017896">
    <property type="entry name" value="4Fe4S_Fe-S-bd"/>
</dbReference>
<comment type="caution">
    <text evidence="3">The sequence shown here is derived from an EMBL/GenBank/DDBJ whole genome shotgun (WGS) entry which is preliminary data.</text>
</comment>
<dbReference type="PATRIC" id="fig|276.5.peg.254"/>
<protein>
    <submittedName>
        <fullName evidence="3">Dimethyl sulfoxide reductase</fullName>
    </submittedName>
</protein>
<dbReference type="PROSITE" id="PS51379">
    <property type="entry name" value="4FE4S_FER_2"/>
    <property type="match status" value="3"/>
</dbReference>
<dbReference type="Pfam" id="PF13247">
    <property type="entry name" value="Fer4_11"/>
    <property type="match status" value="1"/>
</dbReference>
<dbReference type="EMBL" id="JPSL02000039">
    <property type="protein sequence ID" value="KGQ22918.1"/>
    <property type="molecule type" value="Genomic_DNA"/>
</dbReference>
<feature type="domain" description="4Fe-4S ferredoxin-type" evidence="2">
    <location>
        <begin position="663"/>
        <end position="694"/>
    </location>
</feature>
<feature type="region of interest" description="Disordered" evidence="1">
    <location>
        <begin position="423"/>
        <end position="442"/>
    </location>
</feature>
<evidence type="ECO:0000313" key="4">
    <source>
        <dbReference type="Proteomes" id="UP000030364"/>
    </source>
</evidence>
<feature type="domain" description="4Fe-4S ferredoxin-type" evidence="2">
    <location>
        <begin position="612"/>
        <end position="642"/>
    </location>
</feature>
<evidence type="ECO:0000256" key="1">
    <source>
        <dbReference type="SAM" id="MobiDB-lite"/>
    </source>
</evidence>
<evidence type="ECO:0000259" key="2">
    <source>
        <dbReference type="PROSITE" id="PS51379"/>
    </source>
</evidence>
<dbReference type="RefSeq" id="WP_038060878.1">
    <property type="nucleotide sequence ID" value="NZ_JPSL02000039.1"/>
</dbReference>
<sequence length="856" mass="94915">MKRGWTESLEEALFSEEFPFGKVSRRGVLAAGLASLAACTPVVRRKGVPYVRQPEGVVEGGRQEYASAAFHAGFAQPLRVRTYQGRPLGLVELREDHPLDPYALAGLYTLYDPRRRKEADWEGLKRIRTYKEALLVLPRSTDPRLKALLEALPVRAVFYEAWDFQEVYRGTELLCGRPLWPVYRAEGVKTFLFLDLDLQDHPAGYALARQVAAARPEARVYAVESGYTLFGAYADHRLALKPSGLEAFLYDLAKALGVLEGRPEGDYGGFLPALVEDLRAGGLVLPGVHLGAPLQALAQAVNLALGARVDFLPPLEVAPASREALKEVEGAEAVLWAAEGPMPDLKKPFAARLGLYGDYPLAHPLEAGGLGYDAFGRLWPAQALVKPLFGGRDLLAVLAGVFGVEVPPMPEGYREALRQGRPLAETPPLQATPRPGWTRDLPSPQNRGLELVVRPDFALYDGRYRENPFLQELPRPLSKLVWDGALHLSPKEAERLGLLEEVKARERRGDPRRPLVQVRVQGREAALPLWVLPGLAEGVALAPLSHLAFAPGLAEAELRPLGRDYPLVSTQYHGELGAVEAVRVYPKDHLPPPKEEKRVSLYPAWPPGEHAWALVVDLTRCLGCGLCTLACQVENNTPVVGKEEVAKGREMHWMRVDRYFEGEKALFQPVMCQHCEKAPCEPVCPVAATEHSTEGLNLMVYNRCVGTKYCSANCPYKARRFNFFPYAEAFIGQGDPRRAKESPLALLMNPEVTVRSRGVMEKCTYCVQRIELARAQAARENRSIRTGEVRTACQEACPGQAIHFGDLLDPKDPIQALREKPHHYALLEEANTWPRTTYLARLENPNPRLTKEEAHG</sequence>
<proteinExistence type="predicted"/>
<dbReference type="OrthoDB" id="9779457at2"/>
<dbReference type="PANTHER" id="PTHR42783">
    <property type="entry name" value="GLUTAMATE SYNTHASE [NADPH] SMALL CHAIN"/>
    <property type="match status" value="1"/>
</dbReference>
<accession>A0A0A2WSW2</accession>
<dbReference type="CDD" id="cd10551">
    <property type="entry name" value="PsrB"/>
    <property type="match status" value="1"/>
</dbReference>
<keyword evidence="4" id="KW-1185">Reference proteome</keyword>
<dbReference type="SUPFAM" id="SSF53706">
    <property type="entry name" value="Formate dehydrogenase/DMSO reductase, domains 1-3"/>
    <property type="match status" value="1"/>
</dbReference>
<reference evidence="3 4" key="1">
    <citation type="journal article" date="2015" name="Genome Announc.">
        <title>Draft Genome Sequence of the Thermophile Thermus filiformis ATCC 43280, Producer of Carotenoid-(Di)glucoside-Branched Fatty Acid (Di)esters and Source of Hyperthermostable Enzymes of Biotechnological Interest.</title>
        <authorList>
            <person name="Mandelli F."/>
            <person name="Oliveira Ramires B."/>
            <person name="Couger M.B."/>
            <person name="Paixao D.A."/>
            <person name="Camilo C.M."/>
            <person name="Polikarpov I."/>
            <person name="Prade R."/>
            <person name="Riano-Pachon D.M."/>
            <person name="Squina F.M."/>
        </authorList>
    </citation>
    <scope>NUCLEOTIDE SEQUENCE [LARGE SCALE GENOMIC DNA]</scope>
    <source>
        <strain evidence="3 4">ATCC 43280</strain>
    </source>
</reference>
<dbReference type="Gene3D" id="3.30.70.20">
    <property type="match status" value="2"/>
</dbReference>
<dbReference type="PANTHER" id="PTHR42783:SF3">
    <property type="entry name" value="GLUTAMATE SYNTHASE [NADPH] SMALL CHAIN-RELATED"/>
    <property type="match status" value="1"/>
</dbReference>
<dbReference type="AlphaFoldDB" id="A0A0A2WSW2"/>
<gene>
    <name evidence="3" type="ORF">THFILI_06290</name>
</gene>
<feature type="domain" description="4Fe-4S ferredoxin-type" evidence="2">
    <location>
        <begin position="695"/>
        <end position="724"/>
    </location>
</feature>
<dbReference type="Proteomes" id="UP000030364">
    <property type="component" value="Unassembled WGS sequence"/>
</dbReference>
<evidence type="ECO:0000313" key="3">
    <source>
        <dbReference type="EMBL" id="KGQ22918.1"/>
    </source>
</evidence>
<name>A0A0A2WSW2_THEFI</name>
<organism evidence="3 4">
    <name type="scientific">Thermus filiformis</name>
    <dbReference type="NCBI Taxonomy" id="276"/>
    <lineage>
        <taxon>Bacteria</taxon>
        <taxon>Thermotogati</taxon>
        <taxon>Deinococcota</taxon>
        <taxon>Deinococci</taxon>
        <taxon>Thermales</taxon>
        <taxon>Thermaceae</taxon>
        <taxon>Thermus</taxon>
    </lineage>
</organism>